<organism evidence="1 2">
    <name type="scientific">Spongisporangium articulatum</name>
    <dbReference type="NCBI Taxonomy" id="3362603"/>
    <lineage>
        <taxon>Bacteria</taxon>
        <taxon>Bacillati</taxon>
        <taxon>Actinomycetota</taxon>
        <taxon>Actinomycetes</taxon>
        <taxon>Kineosporiales</taxon>
        <taxon>Kineosporiaceae</taxon>
        <taxon>Spongisporangium</taxon>
    </lineage>
</organism>
<reference evidence="1 2" key="1">
    <citation type="submission" date="2024-10" db="EMBL/GenBank/DDBJ databases">
        <title>The Natural Products Discovery Center: Release of the First 8490 Sequenced Strains for Exploring Actinobacteria Biosynthetic Diversity.</title>
        <authorList>
            <person name="Kalkreuter E."/>
            <person name="Kautsar S.A."/>
            <person name="Yang D."/>
            <person name="Bader C.D."/>
            <person name="Teijaro C.N."/>
            <person name="Fluegel L."/>
            <person name="Davis C.M."/>
            <person name="Simpson J.R."/>
            <person name="Lauterbach L."/>
            <person name="Steele A.D."/>
            <person name="Gui C."/>
            <person name="Meng S."/>
            <person name="Li G."/>
            <person name="Viehrig K."/>
            <person name="Ye F."/>
            <person name="Su P."/>
            <person name="Kiefer A.F."/>
            <person name="Nichols A."/>
            <person name="Cepeda A.J."/>
            <person name="Yan W."/>
            <person name="Fan B."/>
            <person name="Jiang Y."/>
            <person name="Adhikari A."/>
            <person name="Zheng C.-J."/>
            <person name="Schuster L."/>
            <person name="Cowan T.M."/>
            <person name="Smanski M.J."/>
            <person name="Chevrette M.G."/>
            <person name="De Carvalho L.P.S."/>
            <person name="Shen B."/>
        </authorList>
    </citation>
    <scope>NUCLEOTIDE SEQUENCE [LARGE SCALE GENOMIC DNA]</scope>
    <source>
        <strain evidence="1 2">NPDC049639</strain>
    </source>
</reference>
<dbReference type="RefSeq" id="WP_398279730.1">
    <property type="nucleotide sequence ID" value="NZ_JBITLV010000003.1"/>
</dbReference>
<name>A0ABW8AMN8_9ACTN</name>
<gene>
    <name evidence="1" type="ORF">ACIB24_11295</name>
</gene>
<accession>A0ABW8AMN8</accession>
<comment type="caution">
    <text evidence="1">The sequence shown here is derived from an EMBL/GenBank/DDBJ whole genome shotgun (WGS) entry which is preliminary data.</text>
</comment>
<evidence type="ECO:0000313" key="2">
    <source>
        <dbReference type="Proteomes" id="UP001612915"/>
    </source>
</evidence>
<keyword evidence="2" id="KW-1185">Reference proteome</keyword>
<dbReference type="Proteomes" id="UP001612915">
    <property type="component" value="Unassembled WGS sequence"/>
</dbReference>
<protein>
    <submittedName>
        <fullName evidence="1">Uncharacterized protein</fullName>
    </submittedName>
</protein>
<sequence>MSVDLMSVDAVVFDVGGVRRTVPVAILSNSADGAREEEERRYGFSSADLGFAAVRFEETGQVTAELARLTGVA</sequence>
<evidence type="ECO:0000313" key="1">
    <source>
        <dbReference type="EMBL" id="MFI7587649.1"/>
    </source>
</evidence>
<dbReference type="EMBL" id="JBITLV010000003">
    <property type="protein sequence ID" value="MFI7587649.1"/>
    <property type="molecule type" value="Genomic_DNA"/>
</dbReference>
<proteinExistence type="predicted"/>